<dbReference type="RefSeq" id="XP_016625996.1">
    <property type="nucleotide sequence ID" value="XM_016758747.1"/>
</dbReference>
<gene>
    <name evidence="8" type="ORF">Z519_00990</name>
</gene>
<dbReference type="GO" id="GO:0052861">
    <property type="term" value="F:endo-1,3(4)-beta-glucanase activity"/>
    <property type="evidence" value="ECO:0007669"/>
    <property type="project" value="UniProtKB-EC"/>
</dbReference>
<dbReference type="Proteomes" id="UP000053789">
    <property type="component" value="Unassembled WGS sequence"/>
</dbReference>
<feature type="signal peptide" evidence="6">
    <location>
        <begin position="1"/>
        <end position="22"/>
    </location>
</feature>
<dbReference type="OrthoDB" id="192832at2759"/>
<organism evidence="8 9">
    <name type="scientific">Cladophialophora bantiana (strain ATCC 10958 / CBS 173.52 / CDC B-1940 / NIH 8579)</name>
    <name type="common">Xylohypha bantiana</name>
    <dbReference type="NCBI Taxonomy" id="1442370"/>
    <lineage>
        <taxon>Eukaryota</taxon>
        <taxon>Fungi</taxon>
        <taxon>Dikarya</taxon>
        <taxon>Ascomycota</taxon>
        <taxon>Pezizomycotina</taxon>
        <taxon>Eurotiomycetes</taxon>
        <taxon>Chaetothyriomycetidae</taxon>
        <taxon>Chaetothyriales</taxon>
        <taxon>Herpotrichiellaceae</taxon>
        <taxon>Cladophialophora</taxon>
    </lineage>
</organism>
<dbReference type="PANTHER" id="PTHR10963">
    <property type="entry name" value="GLYCOSYL HYDROLASE-RELATED"/>
    <property type="match status" value="1"/>
</dbReference>
<evidence type="ECO:0000256" key="1">
    <source>
        <dbReference type="ARBA" id="ARBA00000124"/>
    </source>
</evidence>
<dbReference type="HOGENOM" id="CLU_016972_0_1_1"/>
<comment type="similarity">
    <text evidence="2">Belongs to the glycosyl hydrolase 16 family.</text>
</comment>
<evidence type="ECO:0000256" key="5">
    <source>
        <dbReference type="ARBA" id="ARBA00023295"/>
    </source>
</evidence>
<comment type="catalytic activity">
    <reaction evidence="1">
        <text>Endohydrolysis of (1-&gt;3)- or (1-&gt;4)-linkages in beta-D-glucans when the glucose residue whose reducing group is involved in the linkage to be hydrolyzed is itself substituted at C-3.</text>
        <dbReference type="EC" id="3.2.1.6"/>
    </reaction>
</comment>
<evidence type="ECO:0000256" key="6">
    <source>
        <dbReference type="SAM" id="SignalP"/>
    </source>
</evidence>
<proteinExistence type="inferred from homology"/>
<evidence type="ECO:0000313" key="9">
    <source>
        <dbReference type="Proteomes" id="UP000053789"/>
    </source>
</evidence>
<keyword evidence="9" id="KW-1185">Reference proteome</keyword>
<protein>
    <recommendedName>
        <fullName evidence="3">endo-1,3(4)-beta-glucanase</fullName>
        <ecNumber evidence="3">3.2.1.6</ecNumber>
    </recommendedName>
</protein>
<dbReference type="InterPro" id="IPR013320">
    <property type="entry name" value="ConA-like_dom_sf"/>
</dbReference>
<keyword evidence="6" id="KW-0732">Signal</keyword>
<dbReference type="EMBL" id="KN846980">
    <property type="protein sequence ID" value="KIW99327.1"/>
    <property type="molecule type" value="Genomic_DNA"/>
</dbReference>
<sequence length="365" mass="39382">MARTSLLMLMLLVSIVFQPTLAVYQLIQDYSGDAFWKGFDFFTDPDPTDGLVQFQSLEQANSTGIAGFIEGGNASFAIYMGVDTENVAPQGRAAVRVSSTQSFQHALVIADIVHMPGGVCGTWPAFWMVGADWPNNGEIDIVEGVNDQPTNSMTLHTGQGAVISNGTDFSGELITSNCDVNAPDQPMNAGCSIGDISNLTFGPEFNEAGGGVFATEWTSNFIKIWFFPRGTFPDDIVSSNPAPSENWGTPNSLFQGSFNIDDHFKNLQIVFDTTFCGQWAGAVWNTSSCASLAPTCEDYVANNPKDFADAYWAINTLQVFQDDGSDGSNATTNPVMARRGAAGTHSGRLPTLQQRARKRVLPIYS</sequence>
<dbReference type="VEuPathDB" id="FungiDB:Z519_00990"/>
<feature type="chain" id="PRO_5002242599" description="endo-1,3(4)-beta-glucanase" evidence="6">
    <location>
        <begin position="23"/>
        <end position="365"/>
    </location>
</feature>
<evidence type="ECO:0000313" key="8">
    <source>
        <dbReference type="EMBL" id="KIW99327.1"/>
    </source>
</evidence>
<keyword evidence="5" id="KW-0326">Glycosidase</keyword>
<reference evidence="8" key="1">
    <citation type="submission" date="2015-01" db="EMBL/GenBank/DDBJ databases">
        <title>The Genome Sequence of Cladophialophora bantiana CBS 173.52.</title>
        <authorList>
            <consortium name="The Broad Institute Genomics Platform"/>
            <person name="Cuomo C."/>
            <person name="de Hoog S."/>
            <person name="Gorbushina A."/>
            <person name="Stielow B."/>
            <person name="Teixiera M."/>
            <person name="Abouelleil A."/>
            <person name="Chapman S.B."/>
            <person name="Priest M."/>
            <person name="Young S.K."/>
            <person name="Wortman J."/>
            <person name="Nusbaum C."/>
            <person name="Birren B."/>
        </authorList>
    </citation>
    <scope>NUCLEOTIDE SEQUENCE [LARGE SCALE GENOMIC DNA]</scope>
    <source>
        <strain evidence="8">CBS 173.52</strain>
    </source>
</reference>
<dbReference type="InterPro" id="IPR000757">
    <property type="entry name" value="Beta-glucanase-like"/>
</dbReference>
<dbReference type="SUPFAM" id="SSF49899">
    <property type="entry name" value="Concanavalin A-like lectins/glucanases"/>
    <property type="match status" value="1"/>
</dbReference>
<evidence type="ECO:0000259" key="7">
    <source>
        <dbReference type="PROSITE" id="PS51762"/>
    </source>
</evidence>
<dbReference type="PANTHER" id="PTHR10963:SF24">
    <property type="entry name" value="GLYCOSIDASE C21B10.07-RELATED"/>
    <property type="match status" value="1"/>
</dbReference>
<dbReference type="InterPro" id="IPR050546">
    <property type="entry name" value="Glycosyl_Hydrlase_16"/>
</dbReference>
<dbReference type="PROSITE" id="PS51762">
    <property type="entry name" value="GH16_2"/>
    <property type="match status" value="1"/>
</dbReference>
<name>A0A0D2GLR7_CLAB1</name>
<evidence type="ECO:0000256" key="4">
    <source>
        <dbReference type="ARBA" id="ARBA00022801"/>
    </source>
</evidence>
<dbReference type="FunFam" id="2.60.120.200:FF:000114">
    <property type="entry name" value="Probable endo-1,3(4)-beta-glucanase NFIA_089530"/>
    <property type="match status" value="1"/>
</dbReference>
<dbReference type="Pfam" id="PF26113">
    <property type="entry name" value="GH16_XgeA"/>
    <property type="match status" value="1"/>
</dbReference>
<evidence type="ECO:0000256" key="3">
    <source>
        <dbReference type="ARBA" id="ARBA00012599"/>
    </source>
</evidence>
<feature type="domain" description="GH16" evidence="7">
    <location>
        <begin position="39"/>
        <end position="288"/>
    </location>
</feature>
<keyword evidence="4" id="KW-0378">Hydrolase</keyword>
<dbReference type="GeneID" id="27693918"/>
<evidence type="ECO:0000256" key="2">
    <source>
        <dbReference type="ARBA" id="ARBA00006865"/>
    </source>
</evidence>
<accession>A0A0D2GLR7</accession>
<dbReference type="CDD" id="cd02181">
    <property type="entry name" value="GH16_fungal_Lam16A_glucanase"/>
    <property type="match status" value="1"/>
</dbReference>
<dbReference type="GO" id="GO:0009251">
    <property type="term" value="P:glucan catabolic process"/>
    <property type="evidence" value="ECO:0007669"/>
    <property type="project" value="TreeGrafter"/>
</dbReference>
<dbReference type="AlphaFoldDB" id="A0A0D2GLR7"/>
<dbReference type="EC" id="3.2.1.6" evidence="3"/>
<dbReference type="Gene3D" id="2.60.120.200">
    <property type="match status" value="1"/>
</dbReference>